<keyword evidence="5" id="KW-1185">Reference proteome</keyword>
<dbReference type="Proteomes" id="UP000318528">
    <property type="component" value="Unassembled WGS sequence"/>
</dbReference>
<dbReference type="Gene3D" id="2.60.40.3620">
    <property type="match status" value="3"/>
</dbReference>
<name>A0A553BZ39_9FLAO</name>
<comment type="caution">
    <text evidence="4">The sequence shown here is derived from an EMBL/GenBank/DDBJ whole genome shotgun (WGS) entry which is preliminary data.</text>
</comment>
<protein>
    <submittedName>
        <fullName evidence="4">SusF/SusE family outer membrane protein</fullName>
    </submittedName>
</protein>
<evidence type="ECO:0000313" key="4">
    <source>
        <dbReference type="EMBL" id="TRX13426.1"/>
    </source>
</evidence>
<dbReference type="GO" id="GO:2001070">
    <property type="term" value="F:starch binding"/>
    <property type="evidence" value="ECO:0007669"/>
    <property type="project" value="InterPro"/>
</dbReference>
<keyword evidence="1" id="KW-0732">Signal</keyword>
<feature type="chain" id="PRO_5021925602" evidence="1">
    <location>
        <begin position="27"/>
        <end position="491"/>
    </location>
</feature>
<dbReference type="Proteomes" id="UP000318669">
    <property type="component" value="Unassembled WGS sequence"/>
</dbReference>
<dbReference type="Pfam" id="PF14292">
    <property type="entry name" value="SusE"/>
    <property type="match status" value="1"/>
</dbReference>
<dbReference type="EMBL" id="VJZN01000001">
    <property type="protein sequence ID" value="TRX10376.1"/>
    <property type="molecule type" value="Genomic_DNA"/>
</dbReference>
<dbReference type="InterPro" id="IPR025970">
    <property type="entry name" value="SusE"/>
</dbReference>
<dbReference type="EMBL" id="VJZL01000001">
    <property type="protein sequence ID" value="TRX13426.1"/>
    <property type="molecule type" value="Genomic_DNA"/>
</dbReference>
<dbReference type="RefSeq" id="WP_143385723.1">
    <property type="nucleotide sequence ID" value="NZ_VJZL01000001.1"/>
</dbReference>
<dbReference type="OrthoDB" id="975117at2"/>
<evidence type="ECO:0000313" key="5">
    <source>
        <dbReference type="Proteomes" id="UP000318528"/>
    </source>
</evidence>
<gene>
    <name evidence="4" type="ORF">FNW11_00750</name>
    <name evidence="3" type="ORF">FNW12_00230</name>
</gene>
<evidence type="ECO:0000313" key="6">
    <source>
        <dbReference type="Proteomes" id="UP000318669"/>
    </source>
</evidence>
<feature type="signal peptide" evidence="1">
    <location>
        <begin position="1"/>
        <end position="26"/>
    </location>
</feature>
<evidence type="ECO:0000256" key="1">
    <source>
        <dbReference type="SAM" id="SignalP"/>
    </source>
</evidence>
<dbReference type="GO" id="GO:0019867">
    <property type="term" value="C:outer membrane"/>
    <property type="evidence" value="ECO:0007669"/>
    <property type="project" value="InterPro"/>
</dbReference>
<evidence type="ECO:0000259" key="2">
    <source>
        <dbReference type="Pfam" id="PF14292"/>
    </source>
</evidence>
<sequence>MKKNNFIKTLSILCVLFMALMNTSCEDLLSDSIVNNNDKLTLKVSTSELVLDERKPNDNLTFNWTTGTNYGTSASISYVLQIDKEGNNFATPLEYEMGTNNFSFSINSASLNFIMLNTFGVQPGAVQKFEARITAKVANSSATAQVATTTFSITPYLPVSKELYMVGSATAVGWDVSNAIQLTPSTSSPGKFIFLGTLSSGSFKLPVSRDGCWCQDFYTKSASADNMMVHNIGGSGQDLQWQITQGGQYKITADLLNLTITIEAITGPSFTQIWIVGDASPSGWTVDSPQAFTQSQDNPSVFTYEANFVEGDFKILAGSLGNWCGEWFRPLTNGQALSSTDVAQNSGCDVDNKWKITAAEVGRYKITLNTQTNTIKIKKVNLYIIGDGGPNGWNIASPVAMSYSNGNFVYNGPLGDSNATGEFKISKFYGDWCDGDWINPATANQSLSNGNYIITHGCNGPDNKWKLQTGDAGLYQISINLDTQSMAITHQ</sequence>
<proteinExistence type="predicted"/>
<accession>A0A553BZ39</accession>
<feature type="domain" description="SusE outer membrane protein" evidence="2">
    <location>
        <begin position="32"/>
        <end position="133"/>
    </location>
</feature>
<evidence type="ECO:0000313" key="3">
    <source>
        <dbReference type="EMBL" id="TRX10376.1"/>
    </source>
</evidence>
<organism evidence="4 6">
    <name type="scientific">Flavobacterium gawalongense</name>
    <dbReference type="NCBI Taxonomy" id="2594432"/>
    <lineage>
        <taxon>Bacteria</taxon>
        <taxon>Pseudomonadati</taxon>
        <taxon>Bacteroidota</taxon>
        <taxon>Flavobacteriia</taxon>
        <taxon>Flavobacteriales</taxon>
        <taxon>Flavobacteriaceae</taxon>
        <taxon>Flavobacterium</taxon>
    </lineage>
</organism>
<reference evidence="5 6" key="1">
    <citation type="submission" date="2019-07" db="EMBL/GenBank/DDBJ databases">
        <title>Novel species of Flavobacterium.</title>
        <authorList>
            <person name="Liu Q."/>
            <person name="Xin Y.-H."/>
        </authorList>
    </citation>
    <scope>NUCLEOTIDE SEQUENCE [LARGE SCALE GENOMIC DNA]</scope>
    <source>
        <strain evidence="3 5">GSP39</strain>
        <strain evidence="4 6">GSR22</strain>
    </source>
</reference>
<dbReference type="AlphaFoldDB" id="A0A553BZ39"/>